<dbReference type="AlphaFoldDB" id="A0A5K7ZAT2"/>
<accession>A0A5K7ZAT2</accession>
<dbReference type="OrthoDB" id="5521897at2"/>
<organism evidence="1 2">
    <name type="scientific">Desulfosarcina widdelii</name>
    <dbReference type="NCBI Taxonomy" id="947919"/>
    <lineage>
        <taxon>Bacteria</taxon>
        <taxon>Pseudomonadati</taxon>
        <taxon>Thermodesulfobacteriota</taxon>
        <taxon>Desulfobacteria</taxon>
        <taxon>Desulfobacterales</taxon>
        <taxon>Desulfosarcinaceae</taxon>
        <taxon>Desulfosarcina</taxon>
    </lineage>
</organism>
<evidence type="ECO:0000313" key="1">
    <source>
        <dbReference type="EMBL" id="BBO79162.1"/>
    </source>
</evidence>
<evidence type="ECO:0000313" key="2">
    <source>
        <dbReference type="Proteomes" id="UP000427769"/>
    </source>
</evidence>
<proteinExistence type="predicted"/>
<dbReference type="KEGG" id="dwd:DSCW_65790"/>
<reference evidence="1 2" key="1">
    <citation type="submission" date="2019-11" db="EMBL/GenBank/DDBJ databases">
        <title>Comparative genomics of hydrocarbon-degrading Desulfosarcina strains.</title>
        <authorList>
            <person name="Watanabe M."/>
            <person name="Kojima H."/>
            <person name="Fukui M."/>
        </authorList>
    </citation>
    <scope>NUCLEOTIDE SEQUENCE [LARGE SCALE GENOMIC DNA]</scope>
    <source>
        <strain evidence="1 2">PP31</strain>
    </source>
</reference>
<sequence>MNYDSAKPAMSQKIFSMNLEVETVSLYLLCCAVVDTGTAITRATLKEKWNGTQEELNRQIDRLEEMNILDRKGRSGNGESVFVVLDEKKWRG</sequence>
<keyword evidence="2" id="KW-1185">Reference proteome</keyword>
<dbReference type="Proteomes" id="UP000427769">
    <property type="component" value="Chromosome"/>
</dbReference>
<protein>
    <submittedName>
        <fullName evidence="1">Uncharacterized protein</fullName>
    </submittedName>
</protein>
<dbReference type="EMBL" id="AP021875">
    <property type="protein sequence ID" value="BBO79162.1"/>
    <property type="molecule type" value="Genomic_DNA"/>
</dbReference>
<gene>
    <name evidence="1" type="ORF">DSCW_65790</name>
</gene>
<name>A0A5K7ZAT2_9BACT</name>
<dbReference type="RefSeq" id="WP_155307721.1">
    <property type="nucleotide sequence ID" value="NZ_AP021875.1"/>
</dbReference>